<dbReference type="InterPro" id="IPR036257">
    <property type="entry name" value="Cyt_c_oxidase_su2_TM_sf"/>
</dbReference>
<dbReference type="PANTHER" id="PTHR22888:SF9">
    <property type="entry name" value="CYTOCHROME C OXIDASE SUBUNIT 2"/>
    <property type="match status" value="1"/>
</dbReference>
<feature type="domain" description="Cytochrome oxidase subunit II transmembrane region profile" evidence="19">
    <location>
        <begin position="62"/>
        <end position="157"/>
    </location>
</feature>
<keyword evidence="8" id="KW-1278">Translocase</keyword>
<comment type="catalytic activity">
    <reaction evidence="14 16">
        <text>4 Fe(II)-[cytochrome c] + O2 + 8 H(+)(in) = 4 Fe(III)-[cytochrome c] + 2 H2O + 4 H(+)(out)</text>
        <dbReference type="Rhea" id="RHEA:11436"/>
        <dbReference type="Rhea" id="RHEA-COMP:10350"/>
        <dbReference type="Rhea" id="RHEA-COMP:14399"/>
        <dbReference type="ChEBI" id="CHEBI:15377"/>
        <dbReference type="ChEBI" id="CHEBI:15378"/>
        <dbReference type="ChEBI" id="CHEBI:15379"/>
        <dbReference type="ChEBI" id="CHEBI:29033"/>
        <dbReference type="ChEBI" id="CHEBI:29034"/>
        <dbReference type="EC" id="7.1.1.9"/>
    </reaction>
</comment>
<evidence type="ECO:0000256" key="3">
    <source>
        <dbReference type="ARBA" id="ARBA00007866"/>
    </source>
</evidence>
<dbReference type="Pfam" id="PF00116">
    <property type="entry name" value="COX2"/>
    <property type="match status" value="1"/>
</dbReference>
<dbReference type="PROSITE" id="PS50857">
    <property type="entry name" value="COX2_CUA"/>
    <property type="match status" value="1"/>
</dbReference>
<comment type="similarity">
    <text evidence="3 15">Belongs to the cytochrome c oxidase subunit 2 family.</text>
</comment>
<keyword evidence="12 17" id="KW-0472">Membrane</keyword>
<dbReference type="EC" id="7.1.1.9" evidence="16"/>
<dbReference type="CDD" id="cd13912">
    <property type="entry name" value="CcO_II_C"/>
    <property type="match status" value="1"/>
</dbReference>
<evidence type="ECO:0000259" key="18">
    <source>
        <dbReference type="PROSITE" id="PS50857"/>
    </source>
</evidence>
<keyword evidence="7 16" id="KW-0479">Metal-binding</keyword>
<dbReference type="Gene3D" id="1.10.287.90">
    <property type="match status" value="1"/>
</dbReference>
<evidence type="ECO:0000256" key="17">
    <source>
        <dbReference type="SAM" id="Phobius"/>
    </source>
</evidence>
<dbReference type="GO" id="GO:0042773">
    <property type="term" value="P:ATP synthesis coupled electron transport"/>
    <property type="evidence" value="ECO:0007669"/>
    <property type="project" value="TreeGrafter"/>
</dbReference>
<evidence type="ECO:0000256" key="7">
    <source>
        <dbReference type="ARBA" id="ARBA00022723"/>
    </source>
</evidence>
<reference evidence="20 21" key="1">
    <citation type="submission" date="2018-06" db="EMBL/GenBank/DDBJ databases">
        <title>Genomic Encyclopedia of Type Strains, Phase IV (KMG-IV): sequencing the most valuable type-strain genomes for metagenomic binning, comparative biology and taxonomic classification.</title>
        <authorList>
            <person name="Goeker M."/>
        </authorList>
    </citation>
    <scope>NUCLEOTIDE SEQUENCE [LARGE SCALE GENOMIC DNA]</scope>
    <source>
        <strain evidence="20 21">DSM 25619</strain>
    </source>
</reference>
<evidence type="ECO:0000256" key="16">
    <source>
        <dbReference type="RuleBase" id="RU004024"/>
    </source>
</evidence>
<evidence type="ECO:0000256" key="13">
    <source>
        <dbReference type="ARBA" id="ARBA00024688"/>
    </source>
</evidence>
<dbReference type="PROSITE" id="PS00078">
    <property type="entry name" value="COX2"/>
    <property type="match status" value="1"/>
</dbReference>
<keyword evidence="21" id="KW-1185">Reference proteome</keyword>
<evidence type="ECO:0000256" key="1">
    <source>
        <dbReference type="ARBA" id="ARBA00001971"/>
    </source>
</evidence>
<evidence type="ECO:0000256" key="10">
    <source>
        <dbReference type="ARBA" id="ARBA00022989"/>
    </source>
</evidence>
<gene>
    <name evidence="20" type="ORF">DFR47_101219</name>
</gene>
<dbReference type="GO" id="GO:0016491">
    <property type="term" value="F:oxidoreductase activity"/>
    <property type="evidence" value="ECO:0007669"/>
    <property type="project" value="InterPro"/>
</dbReference>
<dbReference type="Proteomes" id="UP000252893">
    <property type="component" value="Unassembled WGS sequence"/>
</dbReference>
<evidence type="ECO:0000256" key="4">
    <source>
        <dbReference type="ARBA" id="ARBA00022448"/>
    </source>
</evidence>
<dbReference type="InterPro" id="IPR008972">
    <property type="entry name" value="Cupredoxin"/>
</dbReference>
<protein>
    <recommendedName>
        <fullName evidence="16">Cytochrome c oxidase subunit 2</fullName>
        <ecNumber evidence="16">7.1.1.9</ecNumber>
    </recommendedName>
</protein>
<evidence type="ECO:0000256" key="11">
    <source>
        <dbReference type="ARBA" id="ARBA00023008"/>
    </source>
</evidence>
<comment type="cofactor">
    <cofactor evidence="1">
        <name>heme</name>
        <dbReference type="ChEBI" id="CHEBI:30413"/>
    </cofactor>
</comment>
<accession>A0A366E862</accession>
<dbReference type="GO" id="GO:0005507">
    <property type="term" value="F:copper ion binding"/>
    <property type="evidence" value="ECO:0007669"/>
    <property type="project" value="InterPro"/>
</dbReference>
<evidence type="ECO:0000313" key="21">
    <source>
        <dbReference type="Proteomes" id="UP000252893"/>
    </source>
</evidence>
<dbReference type="InterPro" id="IPR045187">
    <property type="entry name" value="CcO_II"/>
</dbReference>
<evidence type="ECO:0000256" key="9">
    <source>
        <dbReference type="ARBA" id="ARBA00022982"/>
    </source>
</evidence>
<dbReference type="FunFam" id="2.60.40.420:FF:000001">
    <property type="entry name" value="Cytochrome c oxidase subunit 2"/>
    <property type="match status" value="1"/>
</dbReference>
<keyword evidence="10 17" id="KW-1133">Transmembrane helix</keyword>
<proteinExistence type="inferred from homology"/>
<evidence type="ECO:0000256" key="5">
    <source>
        <dbReference type="ARBA" id="ARBA00022660"/>
    </source>
</evidence>
<dbReference type="PROSITE" id="PS50999">
    <property type="entry name" value="COX2_TM"/>
    <property type="match status" value="1"/>
</dbReference>
<dbReference type="InterPro" id="IPR034210">
    <property type="entry name" value="CcO_II_C"/>
</dbReference>
<dbReference type="GO" id="GO:0005886">
    <property type="term" value="C:plasma membrane"/>
    <property type="evidence" value="ECO:0007669"/>
    <property type="project" value="UniProtKB-SubCell"/>
</dbReference>
<dbReference type="AlphaFoldDB" id="A0A366E862"/>
<evidence type="ECO:0000313" key="20">
    <source>
        <dbReference type="EMBL" id="RBO98620.1"/>
    </source>
</evidence>
<dbReference type="Gene3D" id="2.60.40.420">
    <property type="entry name" value="Cupredoxins - blue copper proteins"/>
    <property type="match status" value="1"/>
</dbReference>
<evidence type="ECO:0000259" key="19">
    <source>
        <dbReference type="PROSITE" id="PS50999"/>
    </source>
</evidence>
<dbReference type="InterPro" id="IPR001505">
    <property type="entry name" value="Copper_CuA"/>
</dbReference>
<evidence type="ECO:0000256" key="14">
    <source>
        <dbReference type="ARBA" id="ARBA00047816"/>
    </source>
</evidence>
<dbReference type="SUPFAM" id="SSF81464">
    <property type="entry name" value="Cytochrome c oxidase subunit II-like, transmembrane region"/>
    <property type="match status" value="1"/>
</dbReference>
<sequence length="326" mass="35960">MSEMNRQGYNREKMLVDRVIATNKAVAGKDSAMKKHVLTGSAVVFGAVSGLLASAMGALADKPVDWQLSWQDSATKIADQIHWFERYSLMFIIPVTALVMLLLLWCIVRFRKGANPVASKTSHNTTIEVIWTLGPVIILLFLAIPSFQLLTAQYSPDEPKLTVKATGYQWYWGYEYQTDDPLSFDALLLKDEDRASAGKEDLAAYPRLLAVDNEVVVPVDTTVRLLVTAADVIHSWAMPAFGVKMDGIPGRNNETWFKAAREGLYYGQCSELCGKDHAFMPIAVRVVSQERYDAWFAAAKSDVSGANKALMAAIENDSKTVTVAGN</sequence>
<keyword evidence="9 15" id="KW-0249">Electron transport</keyword>
<dbReference type="InterPro" id="IPR011759">
    <property type="entry name" value="Cyt_c_oxidase_su2_TM_dom"/>
</dbReference>
<evidence type="ECO:0000256" key="15">
    <source>
        <dbReference type="RuleBase" id="RU000456"/>
    </source>
</evidence>
<keyword evidence="4 15" id="KW-0813">Transport</keyword>
<feature type="domain" description="Cytochrome oxidase subunit II copper A binding" evidence="18">
    <location>
        <begin position="158"/>
        <end position="298"/>
    </location>
</feature>
<dbReference type="EMBL" id="QNRH01000001">
    <property type="protein sequence ID" value="RBO98620.1"/>
    <property type="molecule type" value="Genomic_DNA"/>
</dbReference>
<dbReference type="PRINTS" id="PR01166">
    <property type="entry name" value="CYCOXIDASEII"/>
</dbReference>
<comment type="caution">
    <text evidence="20">The sequence shown here is derived from an EMBL/GenBank/DDBJ whole genome shotgun (WGS) entry which is preliminary data.</text>
</comment>
<name>A0A366E862_9HYPH</name>
<evidence type="ECO:0000256" key="12">
    <source>
        <dbReference type="ARBA" id="ARBA00023136"/>
    </source>
</evidence>
<dbReference type="PANTHER" id="PTHR22888">
    <property type="entry name" value="CYTOCHROME C OXIDASE, SUBUNIT II"/>
    <property type="match status" value="1"/>
</dbReference>
<keyword evidence="6 15" id="KW-0812">Transmembrane</keyword>
<evidence type="ECO:0000256" key="8">
    <source>
        <dbReference type="ARBA" id="ARBA00022967"/>
    </source>
</evidence>
<dbReference type="Pfam" id="PF02790">
    <property type="entry name" value="COX2_TM"/>
    <property type="match status" value="1"/>
</dbReference>
<dbReference type="GO" id="GO:0004129">
    <property type="term" value="F:cytochrome-c oxidase activity"/>
    <property type="evidence" value="ECO:0007669"/>
    <property type="project" value="UniProtKB-EC"/>
</dbReference>
<organism evidence="20 21">
    <name type="scientific">Pseudochrobactrum asaccharolyticum</name>
    <dbReference type="NCBI Taxonomy" id="354351"/>
    <lineage>
        <taxon>Bacteria</taxon>
        <taxon>Pseudomonadati</taxon>
        <taxon>Pseudomonadota</taxon>
        <taxon>Alphaproteobacteria</taxon>
        <taxon>Hyphomicrobiales</taxon>
        <taxon>Brucellaceae</taxon>
        <taxon>Pseudochrobactrum</taxon>
    </lineage>
</organism>
<evidence type="ECO:0000256" key="6">
    <source>
        <dbReference type="ARBA" id="ARBA00022692"/>
    </source>
</evidence>
<feature type="transmembrane region" description="Helical" evidence="17">
    <location>
        <begin position="37"/>
        <end position="60"/>
    </location>
</feature>
<dbReference type="SUPFAM" id="SSF49503">
    <property type="entry name" value="Cupredoxins"/>
    <property type="match status" value="1"/>
</dbReference>
<evidence type="ECO:0000256" key="2">
    <source>
        <dbReference type="ARBA" id="ARBA00004141"/>
    </source>
</evidence>
<keyword evidence="11 16" id="KW-0186">Copper</keyword>
<comment type="cofactor">
    <cofactor evidence="16">
        <name>Cu cation</name>
        <dbReference type="ChEBI" id="CHEBI:23378"/>
    </cofactor>
    <text evidence="16">Binds a copper A center.</text>
</comment>
<keyword evidence="5 15" id="KW-0679">Respiratory chain</keyword>
<feature type="transmembrane region" description="Helical" evidence="17">
    <location>
        <begin position="87"/>
        <end position="108"/>
    </location>
</feature>
<comment type="subcellular location">
    <subcellularLocation>
        <location evidence="15">Cell membrane</location>
        <topology evidence="15">Multi-pass membrane protein</topology>
    </subcellularLocation>
    <subcellularLocation>
        <location evidence="2">Membrane</location>
        <topology evidence="2">Multi-pass membrane protein</topology>
    </subcellularLocation>
</comment>
<dbReference type="NCBIfam" id="TIGR02866">
    <property type="entry name" value="CoxB"/>
    <property type="match status" value="1"/>
</dbReference>
<dbReference type="InterPro" id="IPR002429">
    <property type="entry name" value="CcO_II-like_C"/>
</dbReference>
<feature type="transmembrane region" description="Helical" evidence="17">
    <location>
        <begin position="129"/>
        <end position="150"/>
    </location>
</feature>
<comment type="function">
    <text evidence="13 16">Subunits I and II form the functional core of the enzyme complex. Electrons originating in cytochrome c are transferred via heme a and Cu(A) to the binuclear center formed by heme a3 and Cu(B).</text>
</comment>
<dbReference type="InterPro" id="IPR014222">
    <property type="entry name" value="Cyt_c_oxidase_su2"/>
</dbReference>